<evidence type="ECO:0000313" key="2">
    <source>
        <dbReference type="Proteomes" id="UP000579605"/>
    </source>
</evidence>
<gene>
    <name evidence="1" type="ORF">F4554_005028</name>
</gene>
<comment type="caution">
    <text evidence="1">The sequence shown here is derived from an EMBL/GenBank/DDBJ whole genome shotgun (WGS) entry which is preliminary data.</text>
</comment>
<accession>A0A852ZTR6</accession>
<dbReference type="AlphaFoldDB" id="A0A852ZTR6"/>
<dbReference type="EMBL" id="JACBZH010000001">
    <property type="protein sequence ID" value="NYH92390.1"/>
    <property type="molecule type" value="Genomic_DNA"/>
</dbReference>
<proteinExistence type="predicted"/>
<name>A0A852ZTR6_9ACTN</name>
<dbReference type="RefSeq" id="WP_179789824.1">
    <property type="nucleotide sequence ID" value="NZ_BAAARR010000005.1"/>
</dbReference>
<reference evidence="1 2" key="1">
    <citation type="submission" date="2020-07" db="EMBL/GenBank/DDBJ databases">
        <title>Sequencing the genomes of 1000 actinobacteria strains.</title>
        <authorList>
            <person name="Klenk H.-P."/>
        </authorList>
    </citation>
    <scope>NUCLEOTIDE SEQUENCE [LARGE SCALE GENOMIC DNA]</scope>
    <source>
        <strain evidence="1 2">DSM 18448</strain>
    </source>
</reference>
<keyword evidence="2" id="KW-1185">Reference proteome</keyword>
<evidence type="ECO:0000313" key="1">
    <source>
        <dbReference type="EMBL" id="NYH92390.1"/>
    </source>
</evidence>
<protein>
    <submittedName>
        <fullName evidence="1">Uncharacterized protein</fullName>
    </submittedName>
</protein>
<sequence>MVLPPDALAAPSEEPMTVRVSIQDVTMADESSATVAKAVVEAHDRTDVEGPYLLEADLTPGRQYAVYAHVDRSGDGTTAPGDFINTVRVPLPADSVGNGVHVEIPVRQID</sequence>
<dbReference type="Proteomes" id="UP000579605">
    <property type="component" value="Unassembled WGS sequence"/>
</dbReference>
<organism evidence="1 2">
    <name type="scientific">Actinopolymorpha rutila</name>
    <dbReference type="NCBI Taxonomy" id="446787"/>
    <lineage>
        <taxon>Bacteria</taxon>
        <taxon>Bacillati</taxon>
        <taxon>Actinomycetota</taxon>
        <taxon>Actinomycetes</taxon>
        <taxon>Propionibacteriales</taxon>
        <taxon>Actinopolymorphaceae</taxon>
        <taxon>Actinopolymorpha</taxon>
    </lineage>
</organism>